<dbReference type="EMBL" id="JACIDX010000019">
    <property type="protein sequence ID" value="MBB3957131.1"/>
    <property type="molecule type" value="Genomic_DNA"/>
</dbReference>
<protein>
    <submittedName>
        <fullName evidence="1">Uncharacterized protein</fullName>
    </submittedName>
</protein>
<dbReference type="AlphaFoldDB" id="A0A7W6G8B3"/>
<proteinExistence type="predicted"/>
<accession>A0A7W6G8B3</accession>
<dbReference type="Proteomes" id="UP000548867">
    <property type="component" value="Unassembled WGS sequence"/>
</dbReference>
<name>A0A7W6G8B3_9SPHN</name>
<reference evidence="1 2" key="1">
    <citation type="submission" date="2020-08" db="EMBL/GenBank/DDBJ databases">
        <title>Genomic Encyclopedia of Type Strains, Phase IV (KMG-IV): sequencing the most valuable type-strain genomes for metagenomic binning, comparative biology and taxonomic classification.</title>
        <authorList>
            <person name="Goeker M."/>
        </authorList>
    </citation>
    <scope>NUCLEOTIDE SEQUENCE [LARGE SCALE GENOMIC DNA]</scope>
    <source>
        <strain evidence="1 2">DSM 27057</strain>
    </source>
</reference>
<comment type="caution">
    <text evidence="1">The sequence shown here is derived from an EMBL/GenBank/DDBJ whole genome shotgun (WGS) entry which is preliminary data.</text>
</comment>
<gene>
    <name evidence="1" type="ORF">GGR38_004105</name>
</gene>
<sequence length="174" mass="19023">MSARLTTHADAARAAVHPVGDTLHMQAWLARVPVTRDFPPDFAETLSSAASLNVIEMTTAPGCLPCADLWARLGEFRARYRWQVRIIGRDEAMLRSGRLGLPWVGHPVAWVRPIGDERRAIPIAIGTDHLVNLARNAYLATKMLSGVRPDVGLRAMAKYTGIVAVVARSPQGRP</sequence>
<organism evidence="1 2">
    <name type="scientific">Novosphingobium sediminicola</name>
    <dbReference type="NCBI Taxonomy" id="563162"/>
    <lineage>
        <taxon>Bacteria</taxon>
        <taxon>Pseudomonadati</taxon>
        <taxon>Pseudomonadota</taxon>
        <taxon>Alphaproteobacteria</taxon>
        <taxon>Sphingomonadales</taxon>
        <taxon>Sphingomonadaceae</taxon>
        <taxon>Novosphingobium</taxon>
    </lineage>
</organism>
<evidence type="ECO:0000313" key="2">
    <source>
        <dbReference type="Proteomes" id="UP000548867"/>
    </source>
</evidence>
<evidence type="ECO:0000313" key="1">
    <source>
        <dbReference type="EMBL" id="MBB3957131.1"/>
    </source>
</evidence>
<keyword evidence="2" id="KW-1185">Reference proteome</keyword>